<dbReference type="Proteomes" id="UP000052978">
    <property type="component" value="Unassembled WGS sequence"/>
</dbReference>
<keyword evidence="2" id="KW-1185">Reference proteome</keyword>
<accession>S7MLI5</accession>
<proteinExistence type="predicted"/>
<evidence type="ECO:0000313" key="2">
    <source>
        <dbReference type="Proteomes" id="UP000052978"/>
    </source>
</evidence>
<dbReference type="EMBL" id="KE161707">
    <property type="protein sequence ID" value="EPQ05079.1"/>
    <property type="molecule type" value="Genomic_DNA"/>
</dbReference>
<sequence length="61" mass="6165">MQPPWWKGGPSGPGPALSPSLLFCNCPHRKGFCCPTLASAEALGSALALASHQTGDTGSAQ</sequence>
<gene>
    <name evidence="1" type="ORF">D623_10030437</name>
</gene>
<organism evidence="1 2">
    <name type="scientific">Myotis brandtii</name>
    <name type="common">Brandt's bat</name>
    <dbReference type="NCBI Taxonomy" id="109478"/>
    <lineage>
        <taxon>Eukaryota</taxon>
        <taxon>Metazoa</taxon>
        <taxon>Chordata</taxon>
        <taxon>Craniata</taxon>
        <taxon>Vertebrata</taxon>
        <taxon>Euteleostomi</taxon>
        <taxon>Mammalia</taxon>
        <taxon>Eutheria</taxon>
        <taxon>Laurasiatheria</taxon>
        <taxon>Chiroptera</taxon>
        <taxon>Yangochiroptera</taxon>
        <taxon>Vespertilionidae</taxon>
        <taxon>Myotis</taxon>
    </lineage>
</organism>
<name>S7MLI5_MYOBR</name>
<dbReference type="AlphaFoldDB" id="S7MLI5"/>
<reference evidence="1 2" key="1">
    <citation type="journal article" date="2013" name="Nat. Commun.">
        <title>Genome analysis reveals insights into physiology and longevity of the Brandt's bat Myotis brandtii.</title>
        <authorList>
            <person name="Seim I."/>
            <person name="Fang X."/>
            <person name="Xiong Z."/>
            <person name="Lobanov A.V."/>
            <person name="Huang Z."/>
            <person name="Ma S."/>
            <person name="Feng Y."/>
            <person name="Turanov A.A."/>
            <person name="Zhu Y."/>
            <person name="Lenz T.L."/>
            <person name="Gerashchenko M.V."/>
            <person name="Fan D."/>
            <person name="Hee Yim S."/>
            <person name="Yao X."/>
            <person name="Jordan D."/>
            <person name="Xiong Y."/>
            <person name="Ma Y."/>
            <person name="Lyapunov A.N."/>
            <person name="Chen G."/>
            <person name="Kulakova O.I."/>
            <person name="Sun Y."/>
            <person name="Lee S.G."/>
            <person name="Bronson R.T."/>
            <person name="Moskalev A.A."/>
            <person name="Sunyaev S.R."/>
            <person name="Zhang G."/>
            <person name="Krogh A."/>
            <person name="Wang J."/>
            <person name="Gladyshev V.N."/>
        </authorList>
    </citation>
    <scope>NUCLEOTIDE SEQUENCE [LARGE SCALE GENOMIC DNA]</scope>
</reference>
<protein>
    <submittedName>
        <fullName evidence="1">Uncharacterized protein</fullName>
    </submittedName>
</protein>
<evidence type="ECO:0000313" key="1">
    <source>
        <dbReference type="EMBL" id="EPQ05079.1"/>
    </source>
</evidence>